<dbReference type="Proteomes" id="UP000254741">
    <property type="component" value="Unassembled WGS sequence"/>
</dbReference>
<dbReference type="EMBL" id="UGXG01000002">
    <property type="protein sequence ID" value="SUG46761.1"/>
    <property type="molecule type" value="Genomic_DNA"/>
</dbReference>
<proteinExistence type="predicted"/>
<dbReference type="AlphaFoldDB" id="A0A379T8S3"/>
<name>A0A379T8S3_SALER</name>
<evidence type="ECO:0000313" key="2">
    <source>
        <dbReference type="Proteomes" id="UP000254741"/>
    </source>
</evidence>
<reference evidence="1 2" key="1">
    <citation type="submission" date="2018-06" db="EMBL/GenBank/DDBJ databases">
        <authorList>
            <consortium name="Pathogen Informatics"/>
            <person name="Doyle S."/>
        </authorList>
    </citation>
    <scope>NUCLEOTIDE SEQUENCE [LARGE SCALE GENOMIC DNA]</scope>
    <source>
        <strain evidence="1 2">NCTC8297</strain>
    </source>
</reference>
<gene>
    <name evidence="1" type="ORF">NCTC8297_01997</name>
</gene>
<protein>
    <submittedName>
        <fullName evidence="1">Uncharacterized protein</fullName>
    </submittedName>
</protein>
<accession>A0A379T8S3</accession>
<sequence>MCSAPAWSMASALSMVDTSQRAGISCVGRGNESVLGGMRGEYSRLADRLVGATVN</sequence>
<organism evidence="1 2">
    <name type="scientific">Salmonella enterica subsp. arizonae</name>
    <dbReference type="NCBI Taxonomy" id="59203"/>
    <lineage>
        <taxon>Bacteria</taxon>
        <taxon>Pseudomonadati</taxon>
        <taxon>Pseudomonadota</taxon>
        <taxon>Gammaproteobacteria</taxon>
        <taxon>Enterobacterales</taxon>
        <taxon>Enterobacteriaceae</taxon>
        <taxon>Salmonella</taxon>
    </lineage>
</organism>
<evidence type="ECO:0000313" key="1">
    <source>
        <dbReference type="EMBL" id="SUG46761.1"/>
    </source>
</evidence>